<dbReference type="PANTHER" id="PTHR30582:SF2">
    <property type="entry name" value="L,D-TRANSPEPTIDASE YCIB-RELATED"/>
    <property type="match status" value="1"/>
</dbReference>
<evidence type="ECO:0000256" key="5">
    <source>
        <dbReference type="ARBA" id="ARBA00023316"/>
    </source>
</evidence>
<accession>A0A1H2ZZW1</accession>
<gene>
    <name evidence="8" type="ORF">SAMN05421504_102722</name>
</gene>
<evidence type="ECO:0000256" key="6">
    <source>
        <dbReference type="PROSITE-ProRule" id="PRU01373"/>
    </source>
</evidence>
<dbReference type="InterPro" id="IPR038063">
    <property type="entry name" value="Transpep_catalytic_dom"/>
</dbReference>
<feature type="active site" description="Proton donor/acceptor" evidence="6">
    <location>
        <position position="68"/>
    </location>
</feature>
<dbReference type="GO" id="GO:0018104">
    <property type="term" value="P:peptidoglycan-protein cross-linking"/>
    <property type="evidence" value="ECO:0007669"/>
    <property type="project" value="TreeGrafter"/>
</dbReference>
<proteinExistence type="predicted"/>
<organism evidence="8 9">
    <name type="scientific">Amycolatopsis xylanica</name>
    <dbReference type="NCBI Taxonomy" id="589385"/>
    <lineage>
        <taxon>Bacteria</taxon>
        <taxon>Bacillati</taxon>
        <taxon>Actinomycetota</taxon>
        <taxon>Actinomycetes</taxon>
        <taxon>Pseudonocardiales</taxon>
        <taxon>Pseudonocardiaceae</taxon>
        <taxon>Amycolatopsis</taxon>
    </lineage>
</organism>
<dbReference type="Pfam" id="PF03734">
    <property type="entry name" value="YkuD"/>
    <property type="match status" value="1"/>
</dbReference>
<dbReference type="SUPFAM" id="SSF141523">
    <property type="entry name" value="L,D-transpeptidase catalytic domain-like"/>
    <property type="match status" value="1"/>
</dbReference>
<dbReference type="InterPro" id="IPR005490">
    <property type="entry name" value="LD_TPept_cat_dom"/>
</dbReference>
<dbReference type="PANTHER" id="PTHR30582">
    <property type="entry name" value="L,D-TRANSPEPTIDASE"/>
    <property type="match status" value="1"/>
</dbReference>
<dbReference type="STRING" id="589385.SAMN05421504_102722"/>
<dbReference type="UniPathway" id="UPA00219"/>
<evidence type="ECO:0000313" key="8">
    <source>
        <dbReference type="EMBL" id="SDX22474.1"/>
    </source>
</evidence>
<evidence type="ECO:0000256" key="1">
    <source>
        <dbReference type="ARBA" id="ARBA00004752"/>
    </source>
</evidence>
<dbReference type="PROSITE" id="PS52029">
    <property type="entry name" value="LD_TPASE"/>
    <property type="match status" value="1"/>
</dbReference>
<evidence type="ECO:0000256" key="3">
    <source>
        <dbReference type="ARBA" id="ARBA00022960"/>
    </source>
</evidence>
<evidence type="ECO:0000256" key="4">
    <source>
        <dbReference type="ARBA" id="ARBA00022984"/>
    </source>
</evidence>
<keyword evidence="5 6" id="KW-0961">Cell wall biogenesis/degradation</keyword>
<keyword evidence="9" id="KW-1185">Reference proteome</keyword>
<evidence type="ECO:0000259" key="7">
    <source>
        <dbReference type="PROSITE" id="PS52029"/>
    </source>
</evidence>
<feature type="domain" description="L,D-TPase catalytic" evidence="7">
    <location>
        <begin position="1"/>
        <end position="103"/>
    </location>
</feature>
<dbReference type="GO" id="GO:0016740">
    <property type="term" value="F:transferase activity"/>
    <property type="evidence" value="ECO:0007669"/>
    <property type="project" value="UniProtKB-KW"/>
</dbReference>
<dbReference type="GO" id="GO:0005576">
    <property type="term" value="C:extracellular region"/>
    <property type="evidence" value="ECO:0007669"/>
    <property type="project" value="TreeGrafter"/>
</dbReference>
<evidence type="ECO:0000256" key="2">
    <source>
        <dbReference type="ARBA" id="ARBA00022679"/>
    </source>
</evidence>
<dbReference type="Proteomes" id="UP000199515">
    <property type="component" value="Unassembled WGS sequence"/>
</dbReference>
<dbReference type="GO" id="GO:0071972">
    <property type="term" value="F:peptidoglycan L,D-transpeptidase activity"/>
    <property type="evidence" value="ECO:0007669"/>
    <property type="project" value="TreeGrafter"/>
</dbReference>
<dbReference type="GO" id="GO:0008360">
    <property type="term" value="P:regulation of cell shape"/>
    <property type="evidence" value="ECO:0007669"/>
    <property type="project" value="UniProtKB-UniRule"/>
</dbReference>
<dbReference type="CDD" id="cd16913">
    <property type="entry name" value="YkuD_like"/>
    <property type="match status" value="1"/>
</dbReference>
<evidence type="ECO:0000313" key="9">
    <source>
        <dbReference type="Proteomes" id="UP000199515"/>
    </source>
</evidence>
<comment type="pathway">
    <text evidence="1 6">Cell wall biogenesis; peptidoglycan biosynthesis.</text>
</comment>
<sequence length="104" mass="11714">MSLSQRLAWLLEDGKVVEGPVPTMPGGPADPTPVGTWRVDRKNKVYRSRQYDMPMPNSVFFYPGIAFHEGSLTEYSHGCLHLSKEDSERFYAALQRGDEVQIVA</sequence>
<dbReference type="Gene3D" id="2.40.440.10">
    <property type="entry name" value="L,D-transpeptidase catalytic domain-like"/>
    <property type="match status" value="1"/>
</dbReference>
<protein>
    <submittedName>
        <fullName evidence="8">L,D-transpeptidase catalytic domain</fullName>
    </submittedName>
</protein>
<name>A0A1H2ZZW1_9PSEU</name>
<feature type="active site" description="Nucleophile" evidence="6">
    <location>
        <position position="79"/>
    </location>
</feature>
<dbReference type="EMBL" id="FNON01000002">
    <property type="protein sequence ID" value="SDX22474.1"/>
    <property type="molecule type" value="Genomic_DNA"/>
</dbReference>
<dbReference type="InterPro" id="IPR050979">
    <property type="entry name" value="LD-transpeptidase"/>
</dbReference>
<keyword evidence="4 6" id="KW-0573">Peptidoglycan synthesis</keyword>
<reference evidence="8 9" key="1">
    <citation type="submission" date="2016-10" db="EMBL/GenBank/DDBJ databases">
        <authorList>
            <person name="de Groot N.N."/>
        </authorList>
    </citation>
    <scope>NUCLEOTIDE SEQUENCE [LARGE SCALE GENOMIC DNA]</scope>
    <source>
        <strain evidence="8 9">CPCC 202699</strain>
    </source>
</reference>
<keyword evidence="3 6" id="KW-0133">Cell shape</keyword>
<dbReference type="AlphaFoldDB" id="A0A1H2ZZW1"/>
<keyword evidence="2" id="KW-0808">Transferase</keyword>
<dbReference type="GO" id="GO:0071555">
    <property type="term" value="P:cell wall organization"/>
    <property type="evidence" value="ECO:0007669"/>
    <property type="project" value="UniProtKB-UniRule"/>
</dbReference>